<accession>A0A3D9HLB6</accession>
<evidence type="ECO:0000256" key="1">
    <source>
        <dbReference type="SAM" id="SignalP"/>
    </source>
</evidence>
<comment type="caution">
    <text evidence="2">The sequence shown here is derived from an EMBL/GenBank/DDBJ whole genome shotgun (WGS) entry which is preliminary data.</text>
</comment>
<feature type="chain" id="PRO_5017579049" description="Protease inhibitor Inh" evidence="1">
    <location>
        <begin position="23"/>
        <end position="221"/>
    </location>
</feature>
<keyword evidence="3" id="KW-1185">Reference proteome</keyword>
<evidence type="ECO:0000313" key="2">
    <source>
        <dbReference type="EMBL" id="RED49686.1"/>
    </source>
</evidence>
<keyword evidence="1" id="KW-0732">Signal</keyword>
<organism evidence="2 3">
    <name type="scientific">Aestuariispira insulae</name>
    <dbReference type="NCBI Taxonomy" id="1461337"/>
    <lineage>
        <taxon>Bacteria</taxon>
        <taxon>Pseudomonadati</taxon>
        <taxon>Pseudomonadota</taxon>
        <taxon>Alphaproteobacteria</taxon>
        <taxon>Rhodospirillales</taxon>
        <taxon>Kiloniellaceae</taxon>
        <taxon>Aestuariispira</taxon>
    </lineage>
</organism>
<proteinExistence type="predicted"/>
<evidence type="ECO:0008006" key="4">
    <source>
        <dbReference type="Google" id="ProtNLM"/>
    </source>
</evidence>
<reference evidence="2 3" key="1">
    <citation type="submission" date="2018-07" db="EMBL/GenBank/DDBJ databases">
        <title>Genomic Encyclopedia of Type Strains, Phase III (KMG-III): the genomes of soil and plant-associated and newly described type strains.</title>
        <authorList>
            <person name="Whitman W."/>
        </authorList>
    </citation>
    <scope>NUCLEOTIDE SEQUENCE [LARGE SCALE GENOMIC DNA]</scope>
    <source>
        <strain evidence="2 3">CECT 8488</strain>
    </source>
</reference>
<evidence type="ECO:0000313" key="3">
    <source>
        <dbReference type="Proteomes" id="UP000256845"/>
    </source>
</evidence>
<gene>
    <name evidence="2" type="ORF">DFP90_10557</name>
</gene>
<sequence>MLRKIVLTVLVGGLLAACQGNSAYYGKGPMTLSNRTQMHFEKYLSSNPSTFMVTVDGRNSYYRYCPDTACRTEPVTAGLYNCEKFYGKECRIYAVKDKVVWQFDDQYQPIEETLKNAKSAKLDMDWSGVLDGHPTQMHFDKGLEGKLTLISDETGECKGDFSLNEKPGSTRYPGDWRLECAKGQKAKGKLTLTTTRSGEIQFINASGKDRDDTYVRMYLSY</sequence>
<dbReference type="EMBL" id="QRDW01000005">
    <property type="protein sequence ID" value="RED49686.1"/>
    <property type="molecule type" value="Genomic_DNA"/>
</dbReference>
<dbReference type="PROSITE" id="PS51257">
    <property type="entry name" value="PROKAR_LIPOPROTEIN"/>
    <property type="match status" value="1"/>
</dbReference>
<protein>
    <recommendedName>
        <fullName evidence="4">Protease inhibitor Inh</fullName>
    </recommendedName>
</protein>
<dbReference type="Proteomes" id="UP000256845">
    <property type="component" value="Unassembled WGS sequence"/>
</dbReference>
<feature type="signal peptide" evidence="1">
    <location>
        <begin position="1"/>
        <end position="22"/>
    </location>
</feature>
<dbReference type="AlphaFoldDB" id="A0A3D9HLB6"/>
<name>A0A3D9HLB6_9PROT</name>